<evidence type="ECO:0000313" key="12">
    <source>
        <dbReference type="EMBL" id="MFC5911292.1"/>
    </source>
</evidence>
<dbReference type="Pfam" id="PF13086">
    <property type="entry name" value="AAA_11"/>
    <property type="match status" value="1"/>
</dbReference>
<protein>
    <submittedName>
        <fullName evidence="12">DUF3320 domain-containing protein</fullName>
    </submittedName>
</protein>
<reference evidence="13" key="1">
    <citation type="journal article" date="2019" name="Int. J. Syst. Evol. Microbiol.">
        <title>The Global Catalogue of Microorganisms (GCM) 10K type strain sequencing project: providing services to taxonomists for standard genome sequencing and annotation.</title>
        <authorList>
            <consortium name="The Broad Institute Genomics Platform"/>
            <consortium name="The Broad Institute Genome Sequencing Center for Infectious Disease"/>
            <person name="Wu L."/>
            <person name="Ma J."/>
        </authorList>
    </citation>
    <scope>NUCLEOTIDE SEQUENCE [LARGE SCALE GENOMIC DNA]</scope>
    <source>
        <strain evidence="13">JCM 4816</strain>
    </source>
</reference>
<dbReference type="RefSeq" id="WP_380589994.1">
    <property type="nucleotide sequence ID" value="NZ_JBHSQJ010000153.1"/>
</dbReference>
<evidence type="ECO:0000259" key="8">
    <source>
        <dbReference type="Pfam" id="PF11784"/>
    </source>
</evidence>
<feature type="domain" description="DNA2/NAM7 helicase helicase" evidence="9">
    <location>
        <begin position="300"/>
        <end position="406"/>
    </location>
</feature>
<dbReference type="InterPro" id="IPR011335">
    <property type="entry name" value="Restrct_endonuc-II-like"/>
</dbReference>
<dbReference type="InterPro" id="IPR021754">
    <property type="entry name" value="DUF3320"/>
</dbReference>
<dbReference type="Pfam" id="PF13195">
    <property type="entry name" value="DUF4011"/>
    <property type="match status" value="1"/>
</dbReference>
<feature type="coiled-coil region" evidence="6">
    <location>
        <begin position="616"/>
        <end position="643"/>
    </location>
</feature>
<evidence type="ECO:0000259" key="9">
    <source>
        <dbReference type="Pfam" id="PF13086"/>
    </source>
</evidence>
<dbReference type="PANTHER" id="PTHR43788">
    <property type="entry name" value="DNA2/NAM7 HELICASE FAMILY MEMBER"/>
    <property type="match status" value="1"/>
</dbReference>
<evidence type="ECO:0000256" key="5">
    <source>
        <dbReference type="ARBA" id="ARBA00022840"/>
    </source>
</evidence>
<name>A0ABW1GBL0_9ACTN</name>
<dbReference type="InterPro" id="IPR041679">
    <property type="entry name" value="DNA2/NAM7-like_C"/>
</dbReference>
<evidence type="ECO:0000256" key="2">
    <source>
        <dbReference type="ARBA" id="ARBA00022741"/>
    </source>
</evidence>
<dbReference type="InterPro" id="IPR025103">
    <property type="entry name" value="DUF4011"/>
</dbReference>
<evidence type="ECO:0000256" key="4">
    <source>
        <dbReference type="ARBA" id="ARBA00022806"/>
    </source>
</evidence>
<proteinExistence type="inferred from homology"/>
<dbReference type="Gene3D" id="3.40.960.10">
    <property type="entry name" value="VSR Endonuclease"/>
    <property type="match status" value="1"/>
</dbReference>
<dbReference type="Gene3D" id="3.40.50.300">
    <property type="entry name" value="P-loop containing nucleotide triphosphate hydrolases"/>
    <property type="match status" value="3"/>
</dbReference>
<keyword evidence="2" id="KW-0547">Nucleotide-binding</keyword>
<dbReference type="SUPFAM" id="SSF52980">
    <property type="entry name" value="Restriction endonuclease-like"/>
    <property type="match status" value="1"/>
</dbReference>
<feature type="domain" description="DUF3320" evidence="8">
    <location>
        <begin position="1477"/>
        <end position="1519"/>
    </location>
</feature>
<evidence type="ECO:0000259" key="10">
    <source>
        <dbReference type="Pfam" id="PF13087"/>
    </source>
</evidence>
<dbReference type="InterPro" id="IPR049468">
    <property type="entry name" value="Restrct_endonuc-II-like_dom"/>
</dbReference>
<keyword evidence="5" id="KW-0067">ATP-binding</keyword>
<dbReference type="InterPro" id="IPR027417">
    <property type="entry name" value="P-loop_NTPase"/>
</dbReference>
<dbReference type="Pfam" id="PF13087">
    <property type="entry name" value="AAA_12"/>
    <property type="match status" value="1"/>
</dbReference>
<keyword evidence="6" id="KW-0175">Coiled coil</keyword>
<evidence type="ECO:0000256" key="6">
    <source>
        <dbReference type="SAM" id="Coils"/>
    </source>
</evidence>
<dbReference type="PANTHER" id="PTHR43788:SF8">
    <property type="entry name" value="DNA-BINDING PROTEIN SMUBP-2"/>
    <property type="match status" value="1"/>
</dbReference>
<feature type="domain" description="Restriction endonuclease type II-like" evidence="11">
    <location>
        <begin position="1303"/>
        <end position="1399"/>
    </location>
</feature>
<dbReference type="Proteomes" id="UP001596174">
    <property type="component" value="Unassembled WGS sequence"/>
</dbReference>
<keyword evidence="4" id="KW-0347">Helicase</keyword>
<dbReference type="Pfam" id="PF18741">
    <property type="entry name" value="MTES_1575"/>
    <property type="match status" value="1"/>
</dbReference>
<evidence type="ECO:0000256" key="1">
    <source>
        <dbReference type="ARBA" id="ARBA00007913"/>
    </source>
</evidence>
<evidence type="ECO:0000256" key="7">
    <source>
        <dbReference type="SAM" id="MobiDB-lite"/>
    </source>
</evidence>
<dbReference type="Pfam" id="PF11784">
    <property type="entry name" value="DUF3320"/>
    <property type="match status" value="1"/>
</dbReference>
<dbReference type="EMBL" id="JBHSQJ010000153">
    <property type="protein sequence ID" value="MFC5911292.1"/>
    <property type="molecule type" value="Genomic_DNA"/>
</dbReference>
<sequence>MPIPSSVAAASSGDPGRDRLRRVLGDWRESLLDLSGRNRLLNFRHTKTATLEIHSPGVPVLLGGLAGGWSFAPVAPANADEGDGVSLAKEQARLSGMVTQKTTQAGLDSALRRLRSQASQMFNDYGLWVLWLGVGMLDWYESDDQEKPSTAPLLLVPVELRRTGNGSLRLHAAEDQDAIHNPALTVKLARMGVDWGPVARMDVSSPSAVLDAARRVARGQHRWTVEERMVVGLFASYKEAMYQDLLQNEEQILDHPLVRAVALGPDMGLPGDGIGFEPPDLDRIDDIQPPERTPLVLDADASQRQCIAAALDGRSFVVSGPPGTGKSQTITNMIAALMHAGRTVLFVSEKAAALDVVRNRLRDVGLGDFVLALHSGDTSKKAVATELSRVLTSEVRATGAAAHELERSRDLRTALSAYAAAMNETSLPLQRSLHDVLGRVLQLEQRAGRHFTLRVGRDRITRDLSAGVLRQLVDAAETISRSWRPVVEGADFTWFGLVGEAPSETVAGADDALRDVQTACEQRPFAAEGPDPRSVRELDEVVRELRRRLPAGGLVERSGRADSLPENPSSTLAELADAFGMPKPTSAAAAFDLLTLADLGEADCRPPAAWFDADVLAQAESAASELREAAEAERAARERAQDAFSPQVCQAAELPALVQRFAEQHHGITARFSSQYKADRAAVAALTVSGAWHKNLPRRLDDALAWHQAAGQHAALREQHRRLLGRYAPGPDGPSEQLQQALTTARHILALSASSGRPELVVARLADGVAPDPLVRLQVRAVLGTVADWCEVTEQRIHRWTEQADALLLLFAEPRRIQLSPRLLGTFDQARAVLDRLLQDPHGPEEWRAFSAAQEQLRGFGAGDLAAGCVERGIAAADFPAVVEGALLRTWAEAVLDSDPRLRVSRSSELDARVQDFRAADERLVAAARGAVIEACNSRRPRSFAAGPGAVITKEAEKKTRHMPVRDLLSRTGEVVRLVKPCFMMSPLTVSQFLPADYHFDVVIFDEASQVRPGDAANCIYRGRALIVAGDEKQLPPTSFFDSAVGDDTDEWDEETPDSFESLLHACRAGAMQPLDLRWHYRSRHEGLITFSNRSFYGNSMVTFPGAQEEGADVGVEFFHARGAYDRGGRKDNPVEADFVARRVLHHFDTRPGQSLGVVALSLAQAAAIEAAVDRARADRPDLDRFFTEDRLDGFFVKNLESVQGDERDVMIMSIGYGPDQYGKPSLNFGPINRAGGWRRLNVAVTRARHRMELVASFTGDELAESENESVQHLKRYLQYAQHGPSVLEQQLVQQQAEPESPFEESVLEVLQRWGYDVQPQVGVAGYRIDLGLRHPDAPGSYALGIECDGAMYHSSKVARDRDRLREQVLAGLGWNLYRIWGTDWYRDRVGAQDRLRAAVEEAVARPAGRTAKTVEPLPNPPTASAGPAVNSGSRAESSAEPARLRIDGNHVRSWARPYRTAEERVYSAYEMHTVDARPELRSLLAAILAIEGPIHEDLLIQRAREAWGVGRSGSRIRDNVRVVLSGLVRAGTAQETEPGVFSRAGDAVHQARTPDATWTRKVAHVPPSERRLALYALAAECPGMNREELLRAACDFFGWGRLGADIRNALESDMAHLFRESRLMDSNSRITVAN</sequence>
<feature type="region of interest" description="Disordered" evidence="7">
    <location>
        <begin position="1408"/>
        <end position="1443"/>
    </location>
</feature>
<comment type="similarity">
    <text evidence="1">Belongs to the DNA2/NAM7 helicase family.</text>
</comment>
<evidence type="ECO:0000313" key="13">
    <source>
        <dbReference type="Proteomes" id="UP001596174"/>
    </source>
</evidence>
<evidence type="ECO:0000259" key="11">
    <source>
        <dbReference type="Pfam" id="PF18741"/>
    </source>
</evidence>
<dbReference type="InterPro" id="IPR041677">
    <property type="entry name" value="DNA2/NAM7_AAA_11"/>
</dbReference>
<accession>A0ABW1GBL0</accession>
<gene>
    <name evidence="12" type="ORF">ACFP3V_29310</name>
</gene>
<evidence type="ECO:0000256" key="3">
    <source>
        <dbReference type="ARBA" id="ARBA00022801"/>
    </source>
</evidence>
<feature type="domain" description="DNA2/NAM7 helicase-like C-terminal" evidence="10">
    <location>
        <begin position="1067"/>
        <end position="1256"/>
    </location>
</feature>
<dbReference type="InterPro" id="IPR050534">
    <property type="entry name" value="Coronavir_polyprotein_1ab"/>
</dbReference>
<keyword evidence="3" id="KW-0378">Hydrolase</keyword>
<dbReference type="CDD" id="cd18808">
    <property type="entry name" value="SF1_C_Upf1"/>
    <property type="match status" value="1"/>
</dbReference>
<comment type="caution">
    <text evidence="12">The sequence shown here is derived from an EMBL/GenBank/DDBJ whole genome shotgun (WGS) entry which is preliminary data.</text>
</comment>
<organism evidence="12 13">
    <name type="scientific">Streptacidiphilus monticola</name>
    <dbReference type="NCBI Taxonomy" id="2161674"/>
    <lineage>
        <taxon>Bacteria</taxon>
        <taxon>Bacillati</taxon>
        <taxon>Actinomycetota</taxon>
        <taxon>Actinomycetes</taxon>
        <taxon>Kitasatosporales</taxon>
        <taxon>Streptomycetaceae</taxon>
        <taxon>Streptacidiphilus</taxon>
    </lineage>
</organism>
<keyword evidence="13" id="KW-1185">Reference proteome</keyword>
<dbReference type="InterPro" id="IPR047187">
    <property type="entry name" value="SF1_C_Upf1"/>
</dbReference>
<dbReference type="SUPFAM" id="SSF52540">
    <property type="entry name" value="P-loop containing nucleoside triphosphate hydrolases"/>
    <property type="match status" value="1"/>
</dbReference>